<protein>
    <recommendedName>
        <fullName evidence="2">SWIM-type domain-containing protein</fullName>
    </recommendedName>
</protein>
<dbReference type="AlphaFoldDB" id="A0AB34JG01"/>
<dbReference type="PROSITE" id="PS50966">
    <property type="entry name" value="ZF_SWIM"/>
    <property type="match status" value="1"/>
</dbReference>
<evidence type="ECO:0000256" key="1">
    <source>
        <dbReference type="PROSITE-ProRule" id="PRU00325"/>
    </source>
</evidence>
<keyword evidence="1" id="KW-0862">Zinc</keyword>
<organism evidence="3 4">
    <name type="scientific">Prymnesium parvum</name>
    <name type="common">Toxic golden alga</name>
    <dbReference type="NCBI Taxonomy" id="97485"/>
    <lineage>
        <taxon>Eukaryota</taxon>
        <taxon>Haptista</taxon>
        <taxon>Haptophyta</taxon>
        <taxon>Prymnesiophyceae</taxon>
        <taxon>Prymnesiales</taxon>
        <taxon>Prymnesiaceae</taxon>
        <taxon>Prymnesium</taxon>
    </lineage>
</organism>
<gene>
    <name evidence="3" type="ORF">AB1Y20_023637</name>
</gene>
<dbReference type="GO" id="GO:0008270">
    <property type="term" value="F:zinc ion binding"/>
    <property type="evidence" value="ECO:0007669"/>
    <property type="project" value="UniProtKB-KW"/>
</dbReference>
<evidence type="ECO:0000259" key="2">
    <source>
        <dbReference type="PROSITE" id="PS50966"/>
    </source>
</evidence>
<dbReference type="GO" id="GO:0000724">
    <property type="term" value="P:double-strand break repair via homologous recombination"/>
    <property type="evidence" value="ECO:0007669"/>
    <property type="project" value="TreeGrafter"/>
</dbReference>
<dbReference type="PANTHER" id="PTHR28498:SF1">
    <property type="entry name" value="ZINC FINGER SWIM DOMAIN-CONTAINING PROTEIN 7"/>
    <property type="match status" value="1"/>
</dbReference>
<dbReference type="InterPro" id="IPR007527">
    <property type="entry name" value="Znf_SWIM"/>
</dbReference>
<keyword evidence="1" id="KW-0479">Metal-binding</keyword>
<evidence type="ECO:0000313" key="4">
    <source>
        <dbReference type="Proteomes" id="UP001515480"/>
    </source>
</evidence>
<accession>A0AB34JG01</accession>
<name>A0AB34JG01_PRYPA</name>
<dbReference type="GO" id="GO:0097196">
    <property type="term" value="C:Shu complex"/>
    <property type="evidence" value="ECO:0007669"/>
    <property type="project" value="TreeGrafter"/>
</dbReference>
<evidence type="ECO:0000313" key="3">
    <source>
        <dbReference type="EMBL" id="KAL1520167.1"/>
    </source>
</evidence>
<sequence>MEPSALSLVQSVCDNVGLTRTVSDEQLRWLHFLCPGSVGGAAEILDHRTVTRCVARESRREFFTVDATSKRTHCTLPGFCTCCAYCYQVVARPDALLCKHELAVRLASALGLVQVLELEDAEWACQFSLAIGIPMSEYCTA</sequence>
<comment type="caution">
    <text evidence="3">The sequence shown here is derived from an EMBL/GenBank/DDBJ whole genome shotgun (WGS) entry which is preliminary data.</text>
</comment>
<dbReference type="EMBL" id="JBGBPQ010000009">
    <property type="protein sequence ID" value="KAL1520167.1"/>
    <property type="molecule type" value="Genomic_DNA"/>
</dbReference>
<feature type="domain" description="SWIM-type" evidence="2">
    <location>
        <begin position="63"/>
        <end position="109"/>
    </location>
</feature>
<dbReference type="PANTHER" id="PTHR28498">
    <property type="entry name" value="ZINC FINGER SWIM DOMAIN-CONTAINING PROTEIN 7"/>
    <property type="match status" value="1"/>
</dbReference>
<keyword evidence="4" id="KW-1185">Reference proteome</keyword>
<proteinExistence type="predicted"/>
<reference evidence="3 4" key="1">
    <citation type="journal article" date="2024" name="Science">
        <title>Giant polyketide synthase enzymes in the biosynthesis of giant marine polyether toxins.</title>
        <authorList>
            <person name="Fallon T.R."/>
            <person name="Shende V.V."/>
            <person name="Wierzbicki I.H."/>
            <person name="Pendleton A.L."/>
            <person name="Watervoot N.F."/>
            <person name="Auber R.P."/>
            <person name="Gonzalez D.J."/>
            <person name="Wisecaver J.H."/>
            <person name="Moore B.S."/>
        </authorList>
    </citation>
    <scope>NUCLEOTIDE SEQUENCE [LARGE SCALE GENOMIC DNA]</scope>
    <source>
        <strain evidence="3 4">12B1</strain>
    </source>
</reference>
<dbReference type="Proteomes" id="UP001515480">
    <property type="component" value="Unassembled WGS sequence"/>
</dbReference>
<keyword evidence="1" id="KW-0863">Zinc-finger</keyword>